<dbReference type="CDD" id="cd07377">
    <property type="entry name" value="WHTH_GntR"/>
    <property type="match status" value="1"/>
</dbReference>
<sequence>MQPASRINLTDSATERLRSEILGGRWSVGVRIPNEATLSDRLSVSRGTVREAVRALVSQGLLETRQGSGTYVRSAVDPTAALVRVRRACLRDQWEARTALDVEAARLAALRHTPADIERLNRLLAERGTVADGGQHNFVCRDLAFHKAIVAMSGNRAMVELYDFFTAAIAETIQATLGGDLPEPDAPMHGQIVEAIASGDPERAGNAVRTFMAPVLSQLDRHLAQ</sequence>
<dbReference type="EMBL" id="JAKREW010000009">
    <property type="protein sequence ID" value="MCG7505808.1"/>
    <property type="molecule type" value="Genomic_DNA"/>
</dbReference>
<proteinExistence type="predicted"/>
<gene>
    <name evidence="5" type="ORF">L4923_12365</name>
</gene>
<name>A0ABS9QEG4_9HYPH</name>
<dbReference type="PANTHER" id="PTHR43537">
    <property type="entry name" value="TRANSCRIPTIONAL REGULATOR, GNTR FAMILY"/>
    <property type="match status" value="1"/>
</dbReference>
<keyword evidence="3" id="KW-0804">Transcription</keyword>
<dbReference type="Gene3D" id="1.20.120.530">
    <property type="entry name" value="GntR ligand-binding domain-like"/>
    <property type="match status" value="1"/>
</dbReference>
<evidence type="ECO:0000259" key="4">
    <source>
        <dbReference type="PROSITE" id="PS50949"/>
    </source>
</evidence>
<keyword evidence="1" id="KW-0805">Transcription regulation</keyword>
<dbReference type="InterPro" id="IPR000524">
    <property type="entry name" value="Tscrpt_reg_HTH_GntR"/>
</dbReference>
<feature type="domain" description="HTH gntR-type" evidence="4">
    <location>
        <begin position="7"/>
        <end position="75"/>
    </location>
</feature>
<dbReference type="InterPro" id="IPR036390">
    <property type="entry name" value="WH_DNA-bd_sf"/>
</dbReference>
<reference evidence="5 6" key="1">
    <citation type="submission" date="2022-02" db="EMBL/GenBank/DDBJ databases">
        <title>Draft genome sequence of Mezorhizobium retamae strain IRAMC:0171 isolated from Retama raetam nodules.</title>
        <authorList>
            <person name="Bengaied R."/>
            <person name="Sbissi I."/>
            <person name="Huber K."/>
            <person name="Ghodbane F."/>
            <person name="Nouioui I."/>
            <person name="Tarhouni M."/>
            <person name="Gtari M."/>
        </authorList>
    </citation>
    <scope>NUCLEOTIDE SEQUENCE [LARGE SCALE GENOMIC DNA]</scope>
    <source>
        <strain evidence="5 6">IRAMC:0171</strain>
    </source>
</reference>
<dbReference type="InterPro" id="IPR011711">
    <property type="entry name" value="GntR_C"/>
</dbReference>
<dbReference type="InterPro" id="IPR008920">
    <property type="entry name" value="TF_FadR/GntR_C"/>
</dbReference>
<accession>A0ABS9QEG4</accession>
<dbReference type="SMART" id="SM00345">
    <property type="entry name" value="HTH_GNTR"/>
    <property type="match status" value="1"/>
</dbReference>
<evidence type="ECO:0000256" key="1">
    <source>
        <dbReference type="ARBA" id="ARBA00023015"/>
    </source>
</evidence>
<dbReference type="PRINTS" id="PR00035">
    <property type="entry name" value="HTHGNTR"/>
</dbReference>
<evidence type="ECO:0000256" key="3">
    <source>
        <dbReference type="ARBA" id="ARBA00023163"/>
    </source>
</evidence>
<dbReference type="Proteomes" id="UP001201701">
    <property type="component" value="Unassembled WGS sequence"/>
</dbReference>
<evidence type="ECO:0000256" key="2">
    <source>
        <dbReference type="ARBA" id="ARBA00023125"/>
    </source>
</evidence>
<keyword evidence="2" id="KW-0238">DNA-binding</keyword>
<dbReference type="InterPro" id="IPR036388">
    <property type="entry name" value="WH-like_DNA-bd_sf"/>
</dbReference>
<comment type="caution">
    <text evidence="5">The sequence shown here is derived from an EMBL/GenBank/DDBJ whole genome shotgun (WGS) entry which is preliminary data.</text>
</comment>
<protein>
    <submittedName>
        <fullName evidence="5">FadR family transcriptional regulator</fullName>
    </submittedName>
</protein>
<dbReference type="PROSITE" id="PS50949">
    <property type="entry name" value="HTH_GNTR"/>
    <property type="match status" value="1"/>
</dbReference>
<dbReference type="PANTHER" id="PTHR43537:SF47">
    <property type="entry name" value="REGULATORY PROTEIN GNTR HTH"/>
    <property type="match status" value="1"/>
</dbReference>
<dbReference type="SUPFAM" id="SSF48008">
    <property type="entry name" value="GntR ligand-binding domain-like"/>
    <property type="match status" value="1"/>
</dbReference>
<dbReference type="Pfam" id="PF07729">
    <property type="entry name" value="FCD"/>
    <property type="match status" value="1"/>
</dbReference>
<dbReference type="RefSeq" id="WP_239365370.1">
    <property type="nucleotide sequence ID" value="NZ_JAKREW010000009.1"/>
</dbReference>
<dbReference type="SMART" id="SM00895">
    <property type="entry name" value="FCD"/>
    <property type="match status" value="1"/>
</dbReference>
<dbReference type="SUPFAM" id="SSF46785">
    <property type="entry name" value="Winged helix' DNA-binding domain"/>
    <property type="match status" value="1"/>
</dbReference>
<evidence type="ECO:0000313" key="5">
    <source>
        <dbReference type="EMBL" id="MCG7505808.1"/>
    </source>
</evidence>
<evidence type="ECO:0000313" key="6">
    <source>
        <dbReference type="Proteomes" id="UP001201701"/>
    </source>
</evidence>
<keyword evidence="6" id="KW-1185">Reference proteome</keyword>
<organism evidence="5 6">
    <name type="scientific">Mesorhizobium retamae</name>
    <dbReference type="NCBI Taxonomy" id="2912854"/>
    <lineage>
        <taxon>Bacteria</taxon>
        <taxon>Pseudomonadati</taxon>
        <taxon>Pseudomonadota</taxon>
        <taxon>Alphaproteobacteria</taxon>
        <taxon>Hyphomicrobiales</taxon>
        <taxon>Phyllobacteriaceae</taxon>
        <taxon>Mesorhizobium</taxon>
    </lineage>
</organism>
<dbReference type="Gene3D" id="1.10.10.10">
    <property type="entry name" value="Winged helix-like DNA-binding domain superfamily/Winged helix DNA-binding domain"/>
    <property type="match status" value="1"/>
</dbReference>
<dbReference type="Pfam" id="PF00392">
    <property type="entry name" value="GntR"/>
    <property type="match status" value="1"/>
</dbReference>